<evidence type="ECO:0000256" key="6">
    <source>
        <dbReference type="ARBA" id="ARBA00023225"/>
    </source>
</evidence>
<sequence>MTLLSKIIRNAHMIESNEKLKPIQIRDLYVSEEIEVDYSYSHEEISRERNKMLSEVEIEITTKKTQLSSDISETKVYIESQLREWEEQKNSFQQLAYDEGFSQGLEEGRNKAVSDMQELLSRANKVIETAYETADSYLQHQEHVILELGIRTAERIIGIKLENDDQLFLSIVKRGLKEAREMKKIKLYISPTYFTLVSSSREELASIFPVDVPFMIFVDEDIQATDCYIETNHGRIVVGIDEQLQELRIKLNGILDSME</sequence>
<proteinExistence type="inferred from homology"/>
<evidence type="ECO:0000256" key="3">
    <source>
        <dbReference type="ARBA" id="ARBA00022448"/>
    </source>
</evidence>
<evidence type="ECO:0000313" key="9">
    <source>
        <dbReference type="EMBL" id="PZX07868.1"/>
    </source>
</evidence>
<evidence type="ECO:0000256" key="5">
    <source>
        <dbReference type="ARBA" id="ARBA00022927"/>
    </source>
</evidence>
<dbReference type="GO" id="GO:0044781">
    <property type="term" value="P:bacterial-type flagellum organization"/>
    <property type="evidence" value="ECO:0007669"/>
    <property type="project" value="UniProtKB-KW"/>
</dbReference>
<keyword evidence="3" id="KW-0813">Transport</keyword>
<keyword evidence="10" id="KW-1185">Reference proteome</keyword>
<dbReference type="OrthoDB" id="19020at2"/>
<dbReference type="InterPro" id="IPR018035">
    <property type="entry name" value="Flagellar_FliH/T3SS_HrpE"/>
</dbReference>
<dbReference type="PANTHER" id="PTHR34982:SF1">
    <property type="entry name" value="FLAGELLAR ASSEMBLY PROTEIN FLIH"/>
    <property type="match status" value="1"/>
</dbReference>
<evidence type="ECO:0000256" key="7">
    <source>
        <dbReference type="NCBIfam" id="TIGR03825"/>
    </source>
</evidence>
<keyword evidence="9" id="KW-0282">Flagellum</keyword>
<accession>A0A2W7MMW4</accession>
<evidence type="ECO:0000256" key="1">
    <source>
        <dbReference type="ARBA" id="ARBA00003041"/>
    </source>
</evidence>
<keyword evidence="6" id="KW-1006">Bacterial flagellum protein export</keyword>
<reference evidence="9 10" key="1">
    <citation type="submission" date="2018-06" db="EMBL/GenBank/DDBJ databases">
        <title>Genomic Encyclopedia of Type Strains, Phase IV (KMG-IV): sequencing the most valuable type-strain genomes for metagenomic binning, comparative biology and taxonomic classification.</title>
        <authorList>
            <person name="Goeker M."/>
        </authorList>
    </citation>
    <scope>NUCLEOTIDE SEQUENCE [LARGE SCALE GENOMIC DNA]</scope>
    <source>
        <strain evidence="9 10">DSM 5</strain>
    </source>
</reference>
<evidence type="ECO:0000313" key="10">
    <source>
        <dbReference type="Proteomes" id="UP000248646"/>
    </source>
</evidence>
<dbReference type="EMBL" id="QKZI01000001">
    <property type="protein sequence ID" value="PZX07868.1"/>
    <property type="molecule type" value="Genomic_DNA"/>
</dbReference>
<dbReference type="PANTHER" id="PTHR34982">
    <property type="entry name" value="YOP PROTEINS TRANSLOCATION PROTEIN L"/>
    <property type="match status" value="1"/>
</dbReference>
<dbReference type="InterPro" id="IPR022524">
    <property type="entry name" value="FliH_Bacilli"/>
</dbReference>
<keyword evidence="9" id="KW-0966">Cell projection</keyword>
<dbReference type="InterPro" id="IPR051472">
    <property type="entry name" value="T3SS_Stator/FliH"/>
</dbReference>
<dbReference type="GO" id="GO:0015031">
    <property type="term" value="P:protein transport"/>
    <property type="evidence" value="ECO:0007669"/>
    <property type="project" value="UniProtKB-KW"/>
</dbReference>
<dbReference type="AlphaFoldDB" id="A0A2W7MMW4"/>
<keyword evidence="9" id="KW-0969">Cilium</keyword>
<evidence type="ECO:0000256" key="4">
    <source>
        <dbReference type="ARBA" id="ARBA00022795"/>
    </source>
</evidence>
<keyword evidence="5" id="KW-0653">Protein transport</keyword>
<evidence type="ECO:0000259" key="8">
    <source>
        <dbReference type="Pfam" id="PF02108"/>
    </source>
</evidence>
<comment type="similarity">
    <text evidence="2">Belongs to the FliH family.</text>
</comment>
<comment type="function">
    <text evidence="1">Needed for flagellar regrowth and assembly.</text>
</comment>
<keyword evidence="4" id="KW-1005">Bacterial flagellum biogenesis</keyword>
<name>A0A2W7MMW4_9BACI</name>
<protein>
    <recommendedName>
        <fullName evidence="7">Flagellar assembly protein FliH</fullName>
    </recommendedName>
</protein>
<feature type="domain" description="Flagellar assembly protein FliH/Type III secretion system HrpE" evidence="8">
    <location>
        <begin position="119"/>
        <end position="247"/>
    </location>
</feature>
<dbReference type="GO" id="GO:0005829">
    <property type="term" value="C:cytosol"/>
    <property type="evidence" value="ECO:0007669"/>
    <property type="project" value="TreeGrafter"/>
</dbReference>
<evidence type="ECO:0000256" key="2">
    <source>
        <dbReference type="ARBA" id="ARBA00006602"/>
    </source>
</evidence>
<gene>
    <name evidence="9" type="ORF">C7437_101990</name>
</gene>
<organism evidence="9 10">
    <name type="scientific">Psychrobacillus insolitus</name>
    <dbReference type="NCBI Taxonomy" id="1461"/>
    <lineage>
        <taxon>Bacteria</taxon>
        <taxon>Bacillati</taxon>
        <taxon>Bacillota</taxon>
        <taxon>Bacilli</taxon>
        <taxon>Bacillales</taxon>
        <taxon>Bacillaceae</taxon>
        <taxon>Psychrobacillus</taxon>
    </lineage>
</organism>
<comment type="caution">
    <text evidence="9">The sequence shown here is derived from an EMBL/GenBank/DDBJ whole genome shotgun (WGS) entry which is preliminary data.</text>
</comment>
<dbReference type="NCBIfam" id="TIGR03825">
    <property type="entry name" value="FliH_bacil"/>
    <property type="match status" value="1"/>
</dbReference>
<dbReference type="Proteomes" id="UP000248646">
    <property type="component" value="Unassembled WGS sequence"/>
</dbReference>
<dbReference type="Pfam" id="PF02108">
    <property type="entry name" value="FliH"/>
    <property type="match status" value="1"/>
</dbReference>